<feature type="transmembrane region" description="Helical" evidence="26">
    <location>
        <begin position="425"/>
        <end position="449"/>
    </location>
</feature>
<accession>A0AAJ7C969</accession>
<dbReference type="GO" id="GO:0030672">
    <property type="term" value="C:synaptic vesicle membrane"/>
    <property type="evidence" value="ECO:0007669"/>
    <property type="project" value="UniProtKB-SubCell"/>
</dbReference>
<evidence type="ECO:0000256" key="27">
    <source>
        <dbReference type="SAM" id="SignalP"/>
    </source>
</evidence>
<dbReference type="GO" id="GO:0005765">
    <property type="term" value="C:lysosomal membrane"/>
    <property type="evidence" value="ECO:0007669"/>
    <property type="project" value="UniProtKB-SubCell"/>
</dbReference>
<keyword evidence="11 26" id="KW-0472">Membrane</keyword>
<evidence type="ECO:0000256" key="8">
    <source>
        <dbReference type="ARBA" id="ARBA00022847"/>
    </source>
</evidence>
<dbReference type="PANTHER" id="PTHR11662">
    <property type="entry name" value="SOLUTE CARRIER FAMILY 17"/>
    <property type="match status" value="1"/>
</dbReference>
<organism evidence="29 30">
    <name type="scientific">Cephus cinctus</name>
    <name type="common">Wheat stem sawfly</name>
    <dbReference type="NCBI Taxonomy" id="211228"/>
    <lineage>
        <taxon>Eukaryota</taxon>
        <taxon>Metazoa</taxon>
        <taxon>Ecdysozoa</taxon>
        <taxon>Arthropoda</taxon>
        <taxon>Hexapoda</taxon>
        <taxon>Insecta</taxon>
        <taxon>Pterygota</taxon>
        <taxon>Neoptera</taxon>
        <taxon>Endopterygota</taxon>
        <taxon>Hymenoptera</taxon>
        <taxon>Cephoidea</taxon>
        <taxon>Cephidae</taxon>
        <taxon>Cephus</taxon>
    </lineage>
</organism>
<comment type="catalytic activity">
    <reaction evidence="20">
        <text>D-glucuronate(out) + H(+)(out) = D-glucuronate(in) + H(+)(in)</text>
        <dbReference type="Rhea" id="RHEA:72591"/>
        <dbReference type="ChEBI" id="CHEBI:15378"/>
        <dbReference type="ChEBI" id="CHEBI:58720"/>
    </reaction>
    <physiologicalReaction direction="left-to-right" evidence="20">
        <dbReference type="Rhea" id="RHEA:72592"/>
    </physiologicalReaction>
</comment>
<evidence type="ECO:0000256" key="19">
    <source>
        <dbReference type="ARBA" id="ARBA00051447"/>
    </source>
</evidence>
<evidence type="ECO:0000259" key="28">
    <source>
        <dbReference type="PROSITE" id="PS50850"/>
    </source>
</evidence>
<feature type="transmembrane region" description="Helical" evidence="26">
    <location>
        <begin position="225"/>
        <end position="248"/>
    </location>
</feature>
<dbReference type="GO" id="GO:0006820">
    <property type="term" value="P:monoatomic anion transport"/>
    <property type="evidence" value="ECO:0007669"/>
    <property type="project" value="TreeGrafter"/>
</dbReference>
<feature type="signal peptide" evidence="27">
    <location>
        <begin position="1"/>
        <end position="18"/>
    </location>
</feature>
<keyword evidence="7 26" id="KW-0812">Transmembrane</keyword>
<feature type="transmembrane region" description="Helical" evidence="26">
    <location>
        <begin position="393"/>
        <end position="413"/>
    </location>
</feature>
<evidence type="ECO:0000256" key="7">
    <source>
        <dbReference type="ARBA" id="ARBA00022692"/>
    </source>
</evidence>
<feature type="transmembrane region" description="Helical" evidence="26">
    <location>
        <begin position="139"/>
        <end position="158"/>
    </location>
</feature>
<feature type="transmembrane region" description="Helical" evidence="26">
    <location>
        <begin position="461"/>
        <end position="481"/>
    </location>
</feature>
<comment type="catalytic activity">
    <reaction evidence="15">
        <text>2 nitrate(out) + H(+)(out) = 2 nitrate(in) + H(+)(in)</text>
        <dbReference type="Rhea" id="RHEA:71539"/>
        <dbReference type="ChEBI" id="CHEBI:15378"/>
        <dbReference type="ChEBI" id="CHEBI:17632"/>
    </reaction>
    <physiologicalReaction direction="left-to-right" evidence="15">
        <dbReference type="Rhea" id="RHEA:71540"/>
    </physiologicalReaction>
</comment>
<keyword evidence="29" id="KW-1185">Reference proteome</keyword>
<dbReference type="SUPFAM" id="SSF103473">
    <property type="entry name" value="MFS general substrate transporter"/>
    <property type="match status" value="1"/>
</dbReference>
<keyword evidence="14" id="KW-0968">Cytoplasmic vesicle</keyword>
<dbReference type="PROSITE" id="PS50850">
    <property type="entry name" value="MFS"/>
    <property type="match status" value="1"/>
</dbReference>
<evidence type="ECO:0000256" key="9">
    <source>
        <dbReference type="ARBA" id="ARBA00022989"/>
    </source>
</evidence>
<comment type="catalytic activity">
    <reaction evidence="18">
        <text>N-acetyl-L-aspartyl-L-glutamate(out) = N-acetyl-L-aspartyl-L-glutamate(in)</text>
        <dbReference type="Rhea" id="RHEA:72599"/>
        <dbReference type="ChEBI" id="CHEBI:76931"/>
    </reaction>
    <physiologicalReaction direction="left-to-right" evidence="18">
        <dbReference type="Rhea" id="RHEA:72600"/>
    </physiologicalReaction>
</comment>
<comment type="catalytic activity">
    <reaction evidence="16">
        <text>L-aspartate(out) = L-aspartate(in)</text>
        <dbReference type="Rhea" id="RHEA:66332"/>
        <dbReference type="ChEBI" id="CHEBI:29991"/>
    </reaction>
    <physiologicalReaction direction="left-to-right" evidence="16">
        <dbReference type="Rhea" id="RHEA:66333"/>
    </physiologicalReaction>
</comment>
<keyword evidence="13" id="KW-0458">Lysosome</keyword>
<evidence type="ECO:0000256" key="5">
    <source>
        <dbReference type="ARBA" id="ARBA00022448"/>
    </source>
</evidence>
<feature type="transmembrane region" description="Helical" evidence="26">
    <location>
        <begin position="199"/>
        <end position="218"/>
    </location>
</feature>
<evidence type="ECO:0000256" key="22">
    <source>
        <dbReference type="ARBA" id="ARBA00069713"/>
    </source>
</evidence>
<feature type="domain" description="Major facilitator superfamily (MFS) profile" evidence="28">
    <location>
        <begin position="57"/>
        <end position="483"/>
    </location>
</feature>
<comment type="subcellular location">
    <subcellularLocation>
        <location evidence="2">Basolateral cell membrane</location>
        <topology evidence="2">Multi-pass membrane protein</topology>
    </subcellularLocation>
    <subcellularLocation>
        <location evidence="3">Cytoplasmic vesicle</location>
        <location evidence="3">Secretory vesicle membrane</location>
        <topology evidence="3">Multi-pass membrane protein</topology>
    </subcellularLocation>
    <subcellularLocation>
        <location evidence="1">Cytoplasmic vesicle</location>
        <location evidence="1">Secretory vesicle</location>
        <location evidence="1">Synaptic vesicle membrane</location>
    </subcellularLocation>
    <subcellularLocation>
        <location evidence="4">Lysosome membrane</location>
    </subcellularLocation>
</comment>
<evidence type="ECO:0000256" key="25">
    <source>
        <dbReference type="ARBA" id="ARBA00081925"/>
    </source>
</evidence>
<gene>
    <name evidence="30" type="primary">LOC107272368</name>
</gene>
<evidence type="ECO:0000313" key="30">
    <source>
        <dbReference type="RefSeq" id="XP_015604931.1"/>
    </source>
</evidence>
<evidence type="ECO:0000256" key="16">
    <source>
        <dbReference type="ARBA" id="ARBA00050554"/>
    </source>
</evidence>
<dbReference type="FunFam" id="1.20.1250.20:FF:000067">
    <property type="entry name" value="sialin isoform X2"/>
    <property type="match status" value="1"/>
</dbReference>
<keyword evidence="27" id="KW-0732">Signal</keyword>
<evidence type="ECO:0000256" key="26">
    <source>
        <dbReference type="SAM" id="Phobius"/>
    </source>
</evidence>
<dbReference type="GO" id="GO:0015293">
    <property type="term" value="F:symporter activity"/>
    <property type="evidence" value="ECO:0007669"/>
    <property type="project" value="UniProtKB-KW"/>
</dbReference>
<comment type="catalytic activity">
    <reaction evidence="17">
        <text>N-acetylneuraminate(in) + H(+)(in) = N-acetylneuraminate(out) + H(+)(out)</text>
        <dbReference type="Rhea" id="RHEA:28987"/>
        <dbReference type="ChEBI" id="CHEBI:15378"/>
        <dbReference type="ChEBI" id="CHEBI:35418"/>
    </reaction>
    <physiologicalReaction direction="right-to-left" evidence="17">
        <dbReference type="Rhea" id="RHEA:28989"/>
    </physiologicalReaction>
</comment>
<evidence type="ECO:0000256" key="20">
    <source>
        <dbReference type="ARBA" id="ARBA00051612"/>
    </source>
</evidence>
<dbReference type="GO" id="GO:0046942">
    <property type="term" value="P:carboxylic acid transport"/>
    <property type="evidence" value="ECO:0007669"/>
    <property type="project" value="UniProtKB-ARBA"/>
</dbReference>
<keyword evidence="12" id="KW-0325">Glycoprotein</keyword>
<dbReference type="Proteomes" id="UP000694920">
    <property type="component" value="Unplaced"/>
</dbReference>
<protein>
    <recommendedName>
        <fullName evidence="22">Sialin</fullName>
    </recommendedName>
    <alternativeName>
        <fullName evidence="25">H(+)/nitrate cotransporter</fullName>
    </alternativeName>
    <alternativeName>
        <fullName evidence="23">H(+)/sialic acid cotransporter</fullName>
    </alternativeName>
    <alternativeName>
        <fullName evidence="24">Vesicular excitatory amino acid transporter</fullName>
    </alternativeName>
</protein>
<evidence type="ECO:0000256" key="6">
    <source>
        <dbReference type="ARBA" id="ARBA00022475"/>
    </source>
</evidence>
<keyword evidence="6" id="KW-1003">Cell membrane</keyword>
<name>A0AAJ7C969_CEPCN</name>
<evidence type="ECO:0000256" key="14">
    <source>
        <dbReference type="ARBA" id="ARBA00023329"/>
    </source>
</evidence>
<dbReference type="InterPro" id="IPR050382">
    <property type="entry name" value="MFS_Na/Anion_cotransporter"/>
</dbReference>
<evidence type="ECO:0000256" key="18">
    <source>
        <dbReference type="ARBA" id="ARBA00051403"/>
    </source>
</evidence>
<feature type="transmembrane region" description="Helical" evidence="26">
    <location>
        <begin position="56"/>
        <end position="85"/>
    </location>
</feature>
<dbReference type="FunFam" id="1.20.1250.20:FF:000003">
    <property type="entry name" value="Solute carrier family 17 member 3"/>
    <property type="match status" value="1"/>
</dbReference>
<dbReference type="InterPro" id="IPR011701">
    <property type="entry name" value="MFS"/>
</dbReference>
<keyword evidence="5" id="KW-0813">Transport</keyword>
<evidence type="ECO:0000256" key="4">
    <source>
        <dbReference type="ARBA" id="ARBA00004656"/>
    </source>
</evidence>
<reference evidence="30" key="1">
    <citation type="submission" date="2025-08" db="UniProtKB">
        <authorList>
            <consortium name="RefSeq"/>
        </authorList>
    </citation>
    <scope>IDENTIFICATION</scope>
</reference>
<evidence type="ECO:0000256" key="21">
    <source>
        <dbReference type="ARBA" id="ARBA00056891"/>
    </source>
</evidence>
<evidence type="ECO:0000256" key="13">
    <source>
        <dbReference type="ARBA" id="ARBA00023228"/>
    </source>
</evidence>
<evidence type="ECO:0000256" key="12">
    <source>
        <dbReference type="ARBA" id="ARBA00023180"/>
    </source>
</evidence>
<dbReference type="GO" id="GO:0016323">
    <property type="term" value="C:basolateral plasma membrane"/>
    <property type="evidence" value="ECO:0007669"/>
    <property type="project" value="UniProtKB-SubCell"/>
</dbReference>
<evidence type="ECO:0000256" key="2">
    <source>
        <dbReference type="ARBA" id="ARBA00004554"/>
    </source>
</evidence>
<evidence type="ECO:0000256" key="23">
    <source>
        <dbReference type="ARBA" id="ARBA00080244"/>
    </source>
</evidence>
<dbReference type="GeneID" id="107272368"/>
<dbReference type="InterPro" id="IPR020846">
    <property type="entry name" value="MFS_dom"/>
</dbReference>
<evidence type="ECO:0000313" key="29">
    <source>
        <dbReference type="Proteomes" id="UP000694920"/>
    </source>
</evidence>
<keyword evidence="10" id="KW-0770">Synapse</keyword>
<evidence type="ECO:0000256" key="1">
    <source>
        <dbReference type="ARBA" id="ARBA00004432"/>
    </source>
</evidence>
<dbReference type="CDD" id="cd17318">
    <property type="entry name" value="MFS_SLC17"/>
    <property type="match status" value="1"/>
</dbReference>
<comment type="function">
    <text evidence="21">Receptor for CM101, a polysaccharide produced by group B Streptococcus with antipathoangiogenic properties.</text>
</comment>
<keyword evidence="9 26" id="KW-1133">Transmembrane helix</keyword>
<dbReference type="KEGG" id="ccin:107272368"/>
<feature type="transmembrane region" description="Helical" evidence="26">
    <location>
        <begin position="368"/>
        <end position="387"/>
    </location>
</feature>
<evidence type="ECO:0000256" key="11">
    <source>
        <dbReference type="ARBA" id="ARBA00023136"/>
    </source>
</evidence>
<dbReference type="InterPro" id="IPR036259">
    <property type="entry name" value="MFS_trans_sf"/>
</dbReference>
<dbReference type="Pfam" id="PF07690">
    <property type="entry name" value="MFS_1"/>
    <property type="match status" value="1"/>
</dbReference>
<feature type="transmembrane region" description="Helical" evidence="26">
    <location>
        <begin position="111"/>
        <end position="132"/>
    </location>
</feature>
<evidence type="ECO:0000256" key="10">
    <source>
        <dbReference type="ARBA" id="ARBA00023018"/>
    </source>
</evidence>
<dbReference type="PANTHER" id="PTHR11662:SF455">
    <property type="entry name" value="GH23975P"/>
    <property type="match status" value="1"/>
</dbReference>
<evidence type="ECO:0000256" key="17">
    <source>
        <dbReference type="ARBA" id="ARBA00050625"/>
    </source>
</evidence>
<evidence type="ECO:0000256" key="24">
    <source>
        <dbReference type="ARBA" id="ARBA00081195"/>
    </source>
</evidence>
<dbReference type="Gene3D" id="1.20.1250.20">
    <property type="entry name" value="MFS general substrate transporter like domains"/>
    <property type="match status" value="2"/>
</dbReference>
<comment type="catalytic activity">
    <reaction evidence="19">
        <text>L-glutamate(out) = L-glutamate(in)</text>
        <dbReference type="Rhea" id="RHEA:66336"/>
        <dbReference type="ChEBI" id="CHEBI:29985"/>
    </reaction>
    <physiologicalReaction direction="left-to-right" evidence="19">
        <dbReference type="Rhea" id="RHEA:66337"/>
    </physiologicalReaction>
</comment>
<evidence type="ECO:0000256" key="15">
    <source>
        <dbReference type="ARBA" id="ARBA00050101"/>
    </source>
</evidence>
<dbReference type="RefSeq" id="XP_015604931.1">
    <property type="nucleotide sequence ID" value="XM_015749445.2"/>
</dbReference>
<evidence type="ECO:0000256" key="3">
    <source>
        <dbReference type="ARBA" id="ARBA00004638"/>
    </source>
</evidence>
<dbReference type="AlphaFoldDB" id="A0AAJ7C969"/>
<feature type="chain" id="PRO_5042495041" description="Sialin" evidence="27">
    <location>
        <begin position="19"/>
        <end position="507"/>
    </location>
</feature>
<dbReference type="CTD" id="42426"/>
<proteinExistence type="predicted"/>
<keyword evidence="8" id="KW-0769">Symport</keyword>
<sequence length="507" mass="56430">MFLQVLFVSLLYNHCIQQEEMERKKVTPDVKDTEYGTVTYVEDDTPKWKFWAKRRYVVAILAFMGFFTSYILRVNLSIAIVSMVANKSKVDENGTTYYEQEFKWDSPLQGLILSSFFYGYICTQFAGGWLAARVGGKRVFGIGIGITAGFTVITPPIVRANVYLLVAVRIVEGICEGVTYPSVHAIWANWAPPLERSKLATIAFSGSFVGTVISMPVAGLMTEYLGWASVFYVFGAFGLCWLILWWIVVADKPEDDPYISEIELKYIKQSLGHSGPKEEVVYPWKKIFLSPPVWSIVAAHCSENWGFYTMLTQLPTYMSDVYNFRIDKTGFLSALPYLAMSIILLGSGQLADYLRTKEILTTTQVRKIFNCGAFVCQTIFMTTAAFMTTATGAIFFITMAVGLGGFAWSGFSVNHLDIAPQHASVLMGIGNTFATIPGIVSPLLTGYIVSSGSAEDWRTVFFISSGVYLVGAIIYGFFASGERQSWAMEKKNDDVGHDNVAMEVDKL</sequence>
<feature type="transmembrane region" description="Helical" evidence="26">
    <location>
        <begin position="329"/>
        <end position="347"/>
    </location>
</feature>